<dbReference type="EMBL" id="AWUE01002287">
    <property type="protein sequence ID" value="OMP14050.1"/>
    <property type="molecule type" value="Genomic_DNA"/>
</dbReference>
<evidence type="ECO:0000313" key="3">
    <source>
        <dbReference type="Proteomes" id="UP000187203"/>
    </source>
</evidence>
<dbReference type="Proteomes" id="UP000187203">
    <property type="component" value="Unassembled WGS sequence"/>
</dbReference>
<sequence>MAQVTTPNTLGYGRIPTTATPGWAFTEISHTSSVLEKWEGRVGKPHRQDNGKDRQAR</sequence>
<feature type="region of interest" description="Disordered" evidence="1">
    <location>
        <begin position="37"/>
        <end position="57"/>
    </location>
</feature>
<keyword evidence="3" id="KW-1185">Reference proteome</keyword>
<evidence type="ECO:0000256" key="1">
    <source>
        <dbReference type="SAM" id="MobiDB-lite"/>
    </source>
</evidence>
<comment type="caution">
    <text evidence="2">The sequence shown here is derived from an EMBL/GenBank/DDBJ whole genome shotgun (WGS) entry which is preliminary data.</text>
</comment>
<reference evidence="3" key="1">
    <citation type="submission" date="2013-09" db="EMBL/GenBank/DDBJ databases">
        <title>Corchorus olitorius genome sequencing.</title>
        <authorList>
            <person name="Alam M."/>
            <person name="Haque M.S."/>
            <person name="Islam M.S."/>
            <person name="Emdad E.M."/>
            <person name="Islam M.M."/>
            <person name="Ahmed B."/>
            <person name="Halim A."/>
            <person name="Hossen Q.M.M."/>
            <person name="Hossain M.Z."/>
            <person name="Ahmed R."/>
            <person name="Khan M.M."/>
            <person name="Islam R."/>
            <person name="Rashid M.M."/>
            <person name="Khan S.A."/>
            <person name="Rahman M.S."/>
            <person name="Alam M."/>
            <person name="Yahiya A.S."/>
            <person name="Khan M.S."/>
            <person name="Azam M.S."/>
            <person name="Haque T."/>
            <person name="Lashkar M.Z.H."/>
            <person name="Akhand A.I."/>
            <person name="Morshed G."/>
            <person name="Roy S."/>
            <person name="Uddin K.S."/>
            <person name="Rabeya T."/>
            <person name="Hossain A.S."/>
            <person name="Chowdhury A."/>
            <person name="Snigdha A.R."/>
            <person name="Mortoza M.S."/>
            <person name="Matin S.A."/>
            <person name="Hoque S.M.E."/>
            <person name="Islam M.K."/>
            <person name="Roy D.K."/>
            <person name="Haider R."/>
            <person name="Moosa M.M."/>
            <person name="Elias S.M."/>
            <person name="Hasan A.M."/>
            <person name="Jahan S."/>
            <person name="Shafiuddin M."/>
            <person name="Mahmood N."/>
            <person name="Shommy N.S."/>
        </authorList>
    </citation>
    <scope>NUCLEOTIDE SEQUENCE [LARGE SCALE GENOMIC DNA]</scope>
    <source>
        <strain evidence="3">cv. O-4</strain>
    </source>
</reference>
<proteinExistence type="predicted"/>
<accession>A0A1R3L434</accession>
<protein>
    <submittedName>
        <fullName evidence="2">Uncharacterized protein</fullName>
    </submittedName>
</protein>
<organism evidence="2 3">
    <name type="scientific">Corchorus olitorius</name>
    <dbReference type="NCBI Taxonomy" id="93759"/>
    <lineage>
        <taxon>Eukaryota</taxon>
        <taxon>Viridiplantae</taxon>
        <taxon>Streptophyta</taxon>
        <taxon>Embryophyta</taxon>
        <taxon>Tracheophyta</taxon>
        <taxon>Spermatophyta</taxon>
        <taxon>Magnoliopsida</taxon>
        <taxon>eudicotyledons</taxon>
        <taxon>Gunneridae</taxon>
        <taxon>Pentapetalae</taxon>
        <taxon>rosids</taxon>
        <taxon>malvids</taxon>
        <taxon>Malvales</taxon>
        <taxon>Malvaceae</taxon>
        <taxon>Grewioideae</taxon>
        <taxon>Apeibeae</taxon>
        <taxon>Corchorus</taxon>
    </lineage>
</organism>
<dbReference type="AlphaFoldDB" id="A0A1R3L434"/>
<name>A0A1R3L434_9ROSI</name>
<evidence type="ECO:0000313" key="2">
    <source>
        <dbReference type="EMBL" id="OMP14050.1"/>
    </source>
</evidence>
<gene>
    <name evidence="2" type="ORF">COLO4_00369</name>
</gene>
<feature type="region of interest" description="Disordered" evidence="1">
    <location>
        <begin position="1"/>
        <end position="20"/>
    </location>
</feature>